<comment type="function">
    <text evidence="11">NDH-1 shuttles electrons from NADH, via FMN and iron-sulfur (Fe-S) centers, to quinones in the respiratory chain. Couples the redox reaction to proton translocation (for every two electrons transferred, four hydrogen ions are translocated across the cytoplasmic membrane), and thus conserves the redox energy in a proton gradient.</text>
</comment>
<keyword evidence="3 11" id="KW-0004">4Fe-4S</keyword>
<dbReference type="InterPro" id="IPR010228">
    <property type="entry name" value="NADH_UbQ_OxRdtase_Gsu"/>
</dbReference>
<dbReference type="GO" id="GO:0042773">
    <property type="term" value="P:ATP synthesis coupled electron transport"/>
    <property type="evidence" value="ECO:0007669"/>
    <property type="project" value="InterPro"/>
</dbReference>
<dbReference type="Gene3D" id="3.40.50.740">
    <property type="match status" value="1"/>
</dbReference>
<keyword evidence="4 11" id="KW-0479">Metal-binding</keyword>
<keyword evidence="6 11" id="KW-0408">Iron</keyword>
<dbReference type="GO" id="GO:0016020">
    <property type="term" value="C:membrane"/>
    <property type="evidence" value="ECO:0007669"/>
    <property type="project" value="InterPro"/>
</dbReference>
<evidence type="ECO:0000256" key="10">
    <source>
        <dbReference type="ARBA" id="ARBA00047712"/>
    </source>
</evidence>
<evidence type="ECO:0000256" key="6">
    <source>
        <dbReference type="ARBA" id="ARBA00023004"/>
    </source>
</evidence>
<evidence type="ECO:0000256" key="3">
    <source>
        <dbReference type="ARBA" id="ARBA00022485"/>
    </source>
</evidence>
<dbReference type="GO" id="GO:0046872">
    <property type="term" value="F:metal ion binding"/>
    <property type="evidence" value="ECO:0007669"/>
    <property type="project" value="UniProtKB-UniRule"/>
</dbReference>
<evidence type="ECO:0000259" key="13">
    <source>
        <dbReference type="PROSITE" id="PS51669"/>
    </source>
</evidence>
<dbReference type="InterPro" id="IPR000283">
    <property type="entry name" value="NADH_UbQ_OxRdtase_75kDa_su_CS"/>
</dbReference>
<dbReference type="Pfam" id="PF00384">
    <property type="entry name" value="Molybdopterin"/>
    <property type="match status" value="1"/>
</dbReference>
<dbReference type="GO" id="GO:0048038">
    <property type="term" value="F:quinone binding"/>
    <property type="evidence" value="ECO:0007669"/>
    <property type="project" value="UniProtKB-UniRule"/>
</dbReference>
<dbReference type="SUPFAM" id="SSF54292">
    <property type="entry name" value="2Fe-2S ferredoxin-like"/>
    <property type="match status" value="1"/>
</dbReference>
<dbReference type="PANTHER" id="PTHR43105">
    <property type="entry name" value="RESPIRATORY NITRATE REDUCTASE"/>
    <property type="match status" value="1"/>
</dbReference>
<dbReference type="InterPro" id="IPR050123">
    <property type="entry name" value="Prok_molybdopt-oxidoreductase"/>
</dbReference>
<dbReference type="Pfam" id="PF13510">
    <property type="entry name" value="Fer2_4"/>
    <property type="match status" value="1"/>
</dbReference>
<evidence type="ECO:0000259" key="14">
    <source>
        <dbReference type="PROSITE" id="PS51839"/>
    </source>
</evidence>
<comment type="cofactor">
    <cofactor evidence="11">
        <name>[2Fe-2S] cluster</name>
        <dbReference type="ChEBI" id="CHEBI:190135"/>
    </cofactor>
    <text evidence="11">Binds 1 [2Fe-2S] cluster per subunit.</text>
</comment>
<evidence type="ECO:0000256" key="4">
    <source>
        <dbReference type="ARBA" id="ARBA00022723"/>
    </source>
</evidence>
<keyword evidence="11" id="KW-0874">Quinone</keyword>
<dbReference type="PROSITE" id="PS51839">
    <property type="entry name" value="4FE4S_HC3"/>
    <property type="match status" value="1"/>
</dbReference>
<dbReference type="Gene3D" id="3.30.200.210">
    <property type="match status" value="1"/>
</dbReference>
<dbReference type="GO" id="GO:0051539">
    <property type="term" value="F:4 iron, 4 sulfur cluster binding"/>
    <property type="evidence" value="ECO:0007669"/>
    <property type="project" value="UniProtKB-KW"/>
</dbReference>
<comment type="similarity">
    <text evidence="2 11">Belongs to the complex I 75 kDa subunit family.</text>
</comment>
<dbReference type="InterPro" id="IPR006963">
    <property type="entry name" value="Mopterin_OxRdtase_4Fe-4S_dom"/>
</dbReference>
<name>A0A4S3KJS0_9GAMM</name>
<dbReference type="CDD" id="cd00207">
    <property type="entry name" value="fer2"/>
    <property type="match status" value="1"/>
</dbReference>
<comment type="caution">
    <text evidence="15">The sequence shown here is derived from an EMBL/GenBank/DDBJ whole genome shotgun (WGS) entry which is preliminary data.</text>
</comment>
<keyword evidence="11" id="KW-0001">2Fe-2S</keyword>
<evidence type="ECO:0000256" key="2">
    <source>
        <dbReference type="ARBA" id="ARBA00005404"/>
    </source>
</evidence>
<dbReference type="SMART" id="SM00929">
    <property type="entry name" value="NADH-G_4Fe-4S_3"/>
    <property type="match status" value="1"/>
</dbReference>
<dbReference type="AlphaFoldDB" id="A0A4S3KJS0"/>
<comment type="subunit">
    <text evidence="9">Composed of 13 different subunits. Subunits NuoCD, E, F, and G constitute the peripheral sector of the complex.</text>
</comment>
<dbReference type="Pfam" id="PF22151">
    <property type="entry name" value="Fer4_NDSU1"/>
    <property type="match status" value="1"/>
</dbReference>
<dbReference type="Proteomes" id="UP000307749">
    <property type="component" value="Unassembled WGS sequence"/>
</dbReference>
<dbReference type="CDD" id="cd02775">
    <property type="entry name" value="MopB_CT"/>
    <property type="match status" value="1"/>
</dbReference>
<evidence type="ECO:0000256" key="8">
    <source>
        <dbReference type="ARBA" id="ARBA00023027"/>
    </source>
</evidence>
<dbReference type="GO" id="GO:0051537">
    <property type="term" value="F:2 iron, 2 sulfur cluster binding"/>
    <property type="evidence" value="ECO:0007669"/>
    <property type="project" value="UniProtKB-UniRule"/>
</dbReference>
<dbReference type="PROSITE" id="PS00643">
    <property type="entry name" value="COMPLEX1_75K_3"/>
    <property type="match status" value="1"/>
</dbReference>
<comment type="catalytic activity">
    <reaction evidence="10 11">
        <text>a quinone + NADH + 5 H(+)(in) = a quinol + NAD(+) + 4 H(+)(out)</text>
        <dbReference type="Rhea" id="RHEA:57888"/>
        <dbReference type="ChEBI" id="CHEBI:15378"/>
        <dbReference type="ChEBI" id="CHEBI:24646"/>
        <dbReference type="ChEBI" id="CHEBI:57540"/>
        <dbReference type="ChEBI" id="CHEBI:57945"/>
        <dbReference type="ChEBI" id="CHEBI:132124"/>
    </reaction>
</comment>
<feature type="domain" description="4Fe-4S Mo/W bis-MGD-type" evidence="13">
    <location>
        <begin position="230"/>
        <end position="287"/>
    </location>
</feature>
<dbReference type="InterPro" id="IPR001041">
    <property type="entry name" value="2Fe-2S_ferredoxin-type"/>
</dbReference>
<feature type="domain" description="2Fe-2S ferredoxin-type" evidence="12">
    <location>
        <begin position="12"/>
        <end position="94"/>
    </location>
</feature>
<dbReference type="GO" id="GO:0008137">
    <property type="term" value="F:NADH dehydrogenase (ubiquinone) activity"/>
    <property type="evidence" value="ECO:0007669"/>
    <property type="project" value="UniProtKB-UniRule"/>
</dbReference>
<dbReference type="SUPFAM" id="SSF53706">
    <property type="entry name" value="Formate dehydrogenase/DMSO reductase, domains 1-3"/>
    <property type="match status" value="1"/>
</dbReference>
<dbReference type="EC" id="7.1.1.-" evidence="11"/>
<dbReference type="Gene3D" id="3.30.70.20">
    <property type="match status" value="1"/>
</dbReference>
<keyword evidence="5 11" id="KW-1278">Translocase</keyword>
<dbReference type="InterPro" id="IPR036010">
    <property type="entry name" value="2Fe-2S_ferredoxin-like_sf"/>
</dbReference>
<dbReference type="FunFam" id="3.10.20.740:FF:000001">
    <property type="entry name" value="NADH-quinone oxidoreductase subunit G"/>
    <property type="match status" value="1"/>
</dbReference>
<evidence type="ECO:0000256" key="5">
    <source>
        <dbReference type="ARBA" id="ARBA00022967"/>
    </source>
</evidence>
<evidence type="ECO:0000313" key="15">
    <source>
        <dbReference type="EMBL" id="THD09042.1"/>
    </source>
</evidence>
<feature type="domain" description="4Fe-4S His(Cys)3-ligated-type" evidence="14">
    <location>
        <begin position="94"/>
        <end position="133"/>
    </location>
</feature>
<dbReference type="PROSITE" id="PS00641">
    <property type="entry name" value="COMPLEX1_75K_1"/>
    <property type="match status" value="1"/>
</dbReference>
<dbReference type="FunFam" id="3.30.70.20:FF:000002">
    <property type="entry name" value="NADH-ubiquinone oxidoreductase 75 kDa subunit"/>
    <property type="match status" value="1"/>
</dbReference>
<organism evidence="15 16">
    <name type="scientific">Metallibacterium scheffleri</name>
    <dbReference type="NCBI Taxonomy" id="993689"/>
    <lineage>
        <taxon>Bacteria</taxon>
        <taxon>Pseudomonadati</taxon>
        <taxon>Pseudomonadota</taxon>
        <taxon>Gammaproteobacteria</taxon>
        <taxon>Lysobacterales</taxon>
        <taxon>Rhodanobacteraceae</taxon>
        <taxon>Metallibacterium</taxon>
    </lineage>
</organism>
<dbReference type="PROSITE" id="PS51085">
    <property type="entry name" value="2FE2S_FER_2"/>
    <property type="match status" value="1"/>
</dbReference>
<keyword evidence="16" id="KW-1185">Reference proteome</keyword>
<dbReference type="NCBIfam" id="TIGR01973">
    <property type="entry name" value="NuoG"/>
    <property type="match status" value="1"/>
</dbReference>
<dbReference type="SUPFAM" id="SSF54862">
    <property type="entry name" value="4Fe-4S ferredoxins"/>
    <property type="match status" value="1"/>
</dbReference>
<dbReference type="Pfam" id="PF10588">
    <property type="entry name" value="NADH-G_4Fe-4S_3"/>
    <property type="match status" value="1"/>
</dbReference>
<evidence type="ECO:0000313" key="16">
    <source>
        <dbReference type="Proteomes" id="UP000307749"/>
    </source>
</evidence>
<dbReference type="PROSITE" id="PS00642">
    <property type="entry name" value="COMPLEX1_75K_2"/>
    <property type="match status" value="1"/>
</dbReference>
<sequence length="783" mass="83507">MSAQPIAGTAPDHVNIEIDGRALQVPKGSMIIQAADKVGISIPRFCYHHKLPIAANCRQCLVEVEMGGKPIPKPQPACATPVAEGMKVHTRSEKALHWQRDVMEFLLINHPLDCPICDQGGECELQDVSLGYGRSISRYSERKRVVADEDLGPLVATEMTRCIQCTRCVRFMSEIAGTYELGGMARGEHLEIGTYIGKTIDSELSGNIIDVCPVGALTNKVYRFQARAWELIARASIGYHDALGSNLWLHTRRGEVLRTVPRDNEAINECWLSDRDRYSHQGLYAADRAQRPLLKRDGAWIETDWDDALGVAVERLRGVRGSDIGVLVQPATSCEEGALLARLAQGLGCANIDHRLRTLDFADAPVAQPWACGVQALQTVDAALLVDCDLRSELPLVNHRLREAAKRGAKVFAVAAQRHDTHFALSEQFIAAPQALPGLLAQLARAVSELDGAPAVPEALRALLVAASVGEPMRAAAHVLRNAGKGSVLFGLQAQRHAQASWLRALAQYIAAATGAAFNAVPDGANALGLARMGALPQQAGLALDAQLAQPRKLYVVYGAEVPEDFADGGKALAALRAADCVIAFSAFASERLRELADVILPIGLTPEIDATLINLDGTLQESAAGARLPGEARAGWKVLRALGGLLDCSGFEFTELAELRAALAPQLAQQPVSGAGLSPPCAVPADGLQRIANVPIYRGDAVLRRAAALQEHALTQPVQALLHPQDALALGVHAGARVNVEGISLPVVIDAAIARGVVRIDTTYPETAALPPHGSTLNLTKA</sequence>
<dbReference type="STRING" id="993689.GCA_002077135_02559"/>
<reference evidence="15 16" key="1">
    <citation type="submission" date="2017-02" db="EMBL/GenBank/DDBJ databases">
        <title>Whole genome sequencing of Metallibacterium scheffleri DSM 24874 (T).</title>
        <authorList>
            <person name="Kumar S."/>
            <person name="Patil P."/>
            <person name="Patil P.B."/>
        </authorList>
    </citation>
    <scope>NUCLEOTIDE SEQUENCE [LARGE SCALE GENOMIC DNA]</scope>
    <source>
        <strain evidence="15 16">DSM 24874</strain>
    </source>
</reference>
<dbReference type="Gene3D" id="3.10.20.740">
    <property type="match status" value="1"/>
</dbReference>
<proteinExistence type="inferred from homology"/>
<evidence type="ECO:0000256" key="7">
    <source>
        <dbReference type="ARBA" id="ARBA00023014"/>
    </source>
</evidence>
<gene>
    <name evidence="15" type="ORF">B1806_12320</name>
</gene>
<dbReference type="OrthoDB" id="9810782at2"/>
<evidence type="ECO:0000256" key="11">
    <source>
        <dbReference type="RuleBase" id="RU003525"/>
    </source>
</evidence>
<evidence type="ECO:0000256" key="1">
    <source>
        <dbReference type="ARBA" id="ARBA00001966"/>
    </source>
</evidence>
<dbReference type="PROSITE" id="PS51669">
    <property type="entry name" value="4FE4S_MOW_BIS_MGD"/>
    <property type="match status" value="1"/>
</dbReference>
<keyword evidence="8 11" id="KW-0520">NAD</keyword>
<dbReference type="InterPro" id="IPR054351">
    <property type="entry name" value="NADH_UbQ_OxRdtase_ferredoxin"/>
</dbReference>
<evidence type="ECO:0000256" key="9">
    <source>
        <dbReference type="ARBA" id="ARBA00026021"/>
    </source>
</evidence>
<dbReference type="EMBL" id="MWQO01000043">
    <property type="protein sequence ID" value="THD09042.1"/>
    <property type="molecule type" value="Genomic_DNA"/>
</dbReference>
<dbReference type="Pfam" id="PF22117">
    <property type="entry name" value="Fer4_Nqo3"/>
    <property type="match status" value="1"/>
</dbReference>
<accession>A0A4S3KJS0</accession>
<comment type="cofactor">
    <cofactor evidence="1 11">
        <name>[4Fe-4S] cluster</name>
        <dbReference type="ChEBI" id="CHEBI:49883"/>
    </cofactor>
</comment>
<keyword evidence="7 11" id="KW-0411">Iron-sulfur</keyword>
<dbReference type="GO" id="GO:0016651">
    <property type="term" value="F:oxidoreductase activity, acting on NAD(P)H"/>
    <property type="evidence" value="ECO:0007669"/>
    <property type="project" value="InterPro"/>
</dbReference>
<dbReference type="InterPro" id="IPR019574">
    <property type="entry name" value="NADH_UbQ_OxRdtase_Gsu_4Fe4S-bd"/>
</dbReference>
<dbReference type="InterPro" id="IPR006656">
    <property type="entry name" value="Mopterin_OxRdtase"/>
</dbReference>
<protein>
    <recommendedName>
        <fullName evidence="11">NADH-quinone oxidoreductase</fullName>
        <ecNumber evidence="11">7.1.1.-</ecNumber>
    </recommendedName>
</protein>
<dbReference type="RefSeq" id="WP_081128263.1">
    <property type="nucleotide sequence ID" value="NZ_LDOS01000002.1"/>
</dbReference>
<evidence type="ECO:0000259" key="12">
    <source>
        <dbReference type="PROSITE" id="PS51085"/>
    </source>
</evidence>
<dbReference type="PANTHER" id="PTHR43105:SF13">
    <property type="entry name" value="NADH-UBIQUINONE OXIDOREDUCTASE 75 KDA SUBUNIT, MITOCHONDRIAL"/>
    <property type="match status" value="1"/>
</dbReference>